<dbReference type="AlphaFoldDB" id="E4ZJV4"/>
<dbReference type="OrthoDB" id="10590882at2759"/>
<dbReference type="EMBL" id="FP929072">
    <property type="protein sequence ID" value="CBX91389.1"/>
    <property type="molecule type" value="Genomic_DNA"/>
</dbReference>
<organism evidence="2">
    <name type="scientific">Leptosphaeria maculans (strain JN3 / isolate v23.1.3 / race Av1-4-5-6-7-8)</name>
    <name type="common">Blackleg fungus</name>
    <name type="synonym">Phoma lingam</name>
    <dbReference type="NCBI Taxonomy" id="985895"/>
    <lineage>
        <taxon>Eukaryota</taxon>
        <taxon>Fungi</taxon>
        <taxon>Dikarya</taxon>
        <taxon>Ascomycota</taxon>
        <taxon>Pezizomycotina</taxon>
        <taxon>Dothideomycetes</taxon>
        <taxon>Pleosporomycetidae</taxon>
        <taxon>Pleosporales</taxon>
        <taxon>Pleosporineae</taxon>
        <taxon>Leptosphaeriaceae</taxon>
        <taxon>Plenodomus</taxon>
        <taxon>Plenodomus lingam/Leptosphaeria maculans species complex</taxon>
    </lineage>
</organism>
<dbReference type="HOGENOM" id="CLU_2671504_0_0_1"/>
<dbReference type="VEuPathDB" id="FungiDB:LEMA_uP068970.1"/>
<reference evidence="2" key="1">
    <citation type="journal article" date="2011" name="Nat. Commun.">
        <title>Effector diversification within compartments of the Leptosphaeria maculans genome affected by Repeat-Induced Point mutations.</title>
        <authorList>
            <person name="Rouxel T."/>
            <person name="Grandaubert J."/>
            <person name="Hane J.K."/>
            <person name="Hoede C."/>
            <person name="van de Wouw A.P."/>
            <person name="Couloux A."/>
            <person name="Dominguez V."/>
            <person name="Anthouard V."/>
            <person name="Bally P."/>
            <person name="Bourras S."/>
            <person name="Cozijnsen A.J."/>
            <person name="Ciuffetti L.M."/>
            <person name="Degrave A."/>
            <person name="Dilmaghani A."/>
            <person name="Duret L."/>
            <person name="Fudal I."/>
            <person name="Goodwin S.B."/>
            <person name="Gout L."/>
            <person name="Glaser N."/>
            <person name="Linglin J."/>
            <person name="Kema G.H.J."/>
            <person name="Lapalu N."/>
            <person name="Lawrence C.B."/>
            <person name="May K."/>
            <person name="Meyer M."/>
            <person name="Ollivier B."/>
            <person name="Poulain J."/>
            <person name="Schoch C.L."/>
            <person name="Simon A."/>
            <person name="Spatafora J.W."/>
            <person name="Stachowiak A."/>
            <person name="Turgeon B.G."/>
            <person name="Tyler B.M."/>
            <person name="Vincent D."/>
            <person name="Weissenbach J."/>
            <person name="Amselem J."/>
            <person name="Quesneville H."/>
            <person name="Oliver R.P."/>
            <person name="Wincker P."/>
            <person name="Balesdent M.-H."/>
            <person name="Howlett B.J."/>
        </authorList>
    </citation>
    <scope>NUCLEOTIDE SEQUENCE [LARGE SCALE GENOMIC DNA]</scope>
    <source>
        <strain evidence="2">JN3 / isolate v23.1.3 / race Av1-4-5-6-7-8</strain>
    </source>
</reference>
<dbReference type="Proteomes" id="UP000002668">
    <property type="component" value="Genome"/>
</dbReference>
<sequence>MISQALWPQHAPDLLDAVERNTSLPSVLVSPVLQHQQPPGHFMFALRVLSTCCATRPVLGPKRGLTTSKYNKHAG</sequence>
<accession>E4ZJV4</accession>
<protein>
    <submittedName>
        <fullName evidence="1">Predicted protein</fullName>
    </submittedName>
</protein>
<evidence type="ECO:0000313" key="1">
    <source>
        <dbReference type="EMBL" id="CBX91389.1"/>
    </source>
</evidence>
<proteinExistence type="predicted"/>
<keyword evidence="2" id="KW-1185">Reference proteome</keyword>
<name>E4ZJV4_LEPMJ</name>
<evidence type="ECO:0000313" key="2">
    <source>
        <dbReference type="Proteomes" id="UP000002668"/>
    </source>
</evidence>
<dbReference type="InParanoid" id="E4ZJV4"/>
<gene>
    <name evidence="1" type="ORF">LEMA_uP068970.1</name>
</gene>